<sequence>MTPLLPSSIVIFTVSLSVAVLGVWGQDSTSKEPQFLQPPENKKQHRTVDNTDGSVDENPRQRQRVLDKRNPLATEYQSIGDIGNVMLSDIDSEGVNERARFPFGRPFSGPKRSGSGEISYKYSDLFGSGFLQFKGTNSQILGKENRWAITVKGDRTGSNQVFEKLGLRWRKREFKGQEFFFIDRMRLSINSAETTRNQAVITVDHRLSKQHEVYFKSTIQDRTDNVNYMLKRYWFAEGEIASLVPDGSKPGGYNSVLVRDASSEVILYDVGGKRKIFRVIVGGDVWGEHSRFDYSFYLSRWERESLGNINPIFRSEGIDYEYSLPNPAFPAVSVLNGRDLNDPSLFHFKEYSKRNSGTKDDDKALQFNYERRMNLGSLAGSLRMGMLYRSKERENTYENTVFDEFNGQLLLDAVAGKDQRLVIRDTYLGGPSINSPAFRNLIGTEDGRFSLNSGRTRIESDTNNYQASEEVFGTYFLQAFEIERWSFKGGVRFENTNLGTTGNILKTDDEGNYLSTDTVSGGSEYSKLLGSVELEYMLSQSTKIRAAWFQTLARPDYFDLVPFRRITTNFQFVSEGNPNLQPTKFDNLVLAVYLENETVGNLSIAGYYKKLNAFFYDSEEIIQGGPFDGYNRRRKENGNQASVGGVELGWERQLESLRPLLGDITLTAFYTFSDTSADTDSRPGEVLPLPERSNHFAALTAKHNLGSLTTTFSLVYQSIYLEEIGSELARDEFMEDALRVDLAFSFQLTKQLRSFLKLSNFVNWPERSYKGDPSRIKDNEYSSWKIETGLKYKF</sequence>
<evidence type="ECO:0000256" key="3">
    <source>
        <dbReference type="ARBA" id="ARBA00023237"/>
    </source>
</evidence>
<dbReference type="SUPFAM" id="SSF56935">
    <property type="entry name" value="Porins"/>
    <property type="match status" value="1"/>
</dbReference>
<organism evidence="6 7">
    <name type="scientific">Candidatus Moanibacter tarae</name>
    <dbReference type="NCBI Taxonomy" id="2200854"/>
    <lineage>
        <taxon>Bacteria</taxon>
        <taxon>Pseudomonadati</taxon>
        <taxon>Verrucomicrobiota</taxon>
        <taxon>Opitutia</taxon>
        <taxon>Puniceicoccales</taxon>
        <taxon>Puniceicoccales incertae sedis</taxon>
        <taxon>Candidatus Moanibacter</taxon>
    </lineage>
</organism>
<feature type="domain" description="TonB-dependent receptor-like beta-barrel" evidence="5">
    <location>
        <begin position="315"/>
        <end position="757"/>
    </location>
</feature>
<evidence type="ECO:0000313" key="6">
    <source>
        <dbReference type="EMBL" id="AWT60313.1"/>
    </source>
</evidence>
<dbReference type="Gene3D" id="2.40.170.20">
    <property type="entry name" value="TonB-dependent receptor, beta-barrel domain"/>
    <property type="match status" value="1"/>
</dbReference>
<dbReference type="EMBL" id="CP029803">
    <property type="protein sequence ID" value="AWT60313.1"/>
    <property type="molecule type" value="Genomic_DNA"/>
</dbReference>
<dbReference type="Pfam" id="PF00593">
    <property type="entry name" value="TonB_dep_Rec_b-barrel"/>
    <property type="match status" value="1"/>
</dbReference>
<dbReference type="AlphaFoldDB" id="A0A2Z4ADI3"/>
<feature type="region of interest" description="Disordered" evidence="4">
    <location>
        <begin position="29"/>
        <end position="62"/>
    </location>
</feature>
<dbReference type="PANTHER" id="PTHR40980:SF4">
    <property type="entry name" value="TONB-DEPENDENT RECEPTOR-LIKE BETA-BARREL DOMAIN-CONTAINING PROTEIN"/>
    <property type="match status" value="1"/>
</dbReference>
<evidence type="ECO:0000259" key="5">
    <source>
        <dbReference type="Pfam" id="PF00593"/>
    </source>
</evidence>
<comment type="subcellular location">
    <subcellularLocation>
        <location evidence="1">Cell outer membrane</location>
    </subcellularLocation>
</comment>
<protein>
    <recommendedName>
        <fullName evidence="5">TonB-dependent receptor-like beta-barrel domain-containing protein</fullName>
    </recommendedName>
</protein>
<keyword evidence="2" id="KW-0472">Membrane</keyword>
<dbReference type="InterPro" id="IPR000531">
    <property type="entry name" value="Beta-barrel_TonB"/>
</dbReference>
<gene>
    <name evidence="6" type="ORF">DF168_01519</name>
</gene>
<keyword evidence="3" id="KW-0998">Cell outer membrane</keyword>
<evidence type="ECO:0000256" key="1">
    <source>
        <dbReference type="ARBA" id="ARBA00004442"/>
    </source>
</evidence>
<evidence type="ECO:0000256" key="2">
    <source>
        <dbReference type="ARBA" id="ARBA00023136"/>
    </source>
</evidence>
<evidence type="ECO:0000256" key="4">
    <source>
        <dbReference type="SAM" id="MobiDB-lite"/>
    </source>
</evidence>
<dbReference type="Proteomes" id="UP000247465">
    <property type="component" value="Chromosome"/>
</dbReference>
<accession>A0A2Z4ADI3</accession>
<name>A0A2Z4ADI3_9BACT</name>
<evidence type="ECO:0000313" key="7">
    <source>
        <dbReference type="Proteomes" id="UP000247465"/>
    </source>
</evidence>
<dbReference type="InterPro" id="IPR036942">
    <property type="entry name" value="Beta-barrel_TonB_sf"/>
</dbReference>
<dbReference type="GO" id="GO:0009279">
    <property type="term" value="C:cell outer membrane"/>
    <property type="evidence" value="ECO:0007669"/>
    <property type="project" value="UniProtKB-SubCell"/>
</dbReference>
<dbReference type="PANTHER" id="PTHR40980">
    <property type="entry name" value="PLUG DOMAIN-CONTAINING PROTEIN"/>
    <property type="match status" value="1"/>
</dbReference>
<reference evidence="6 7" key="1">
    <citation type="submission" date="2018-06" db="EMBL/GenBank/DDBJ databases">
        <title>Draft Genome Sequence of a Novel Marine Bacterium Related to the Verrucomicrobia.</title>
        <authorList>
            <person name="Vosseberg J."/>
            <person name="Martijn J."/>
            <person name="Ettema T.J.G."/>
        </authorList>
    </citation>
    <scope>NUCLEOTIDE SEQUENCE [LARGE SCALE GENOMIC DNA]</scope>
    <source>
        <strain evidence="6">TARA_B100001123</strain>
    </source>
</reference>
<feature type="compositionally biased region" description="Basic and acidic residues" evidence="4">
    <location>
        <begin position="40"/>
        <end position="49"/>
    </location>
</feature>
<dbReference type="KEGG" id="mtar:DF168_01519"/>
<proteinExistence type="predicted"/>